<gene>
    <name evidence="4" type="ORF">FHT01_001679</name>
</gene>
<evidence type="ECO:0000256" key="1">
    <source>
        <dbReference type="ARBA" id="ARBA00010876"/>
    </source>
</evidence>
<dbReference type="InterPro" id="IPR020103">
    <property type="entry name" value="PsdUridine_synth_cat_dom_sf"/>
</dbReference>
<evidence type="ECO:0000313" key="5">
    <source>
        <dbReference type="Proteomes" id="UP000788153"/>
    </source>
</evidence>
<keyword evidence="2 4" id="KW-0413">Isomerase</keyword>
<comment type="similarity">
    <text evidence="1">Belongs to the pseudouridine synthase RluA family.</text>
</comment>
<dbReference type="CDD" id="cd02869">
    <property type="entry name" value="PseudoU_synth_RluA_like"/>
    <property type="match status" value="1"/>
</dbReference>
<dbReference type="PANTHER" id="PTHR21600">
    <property type="entry name" value="MITOCHONDRIAL RNA PSEUDOURIDINE SYNTHASE"/>
    <property type="match status" value="1"/>
</dbReference>
<dbReference type="PROSITE" id="PS01129">
    <property type="entry name" value="PSI_RLU"/>
    <property type="match status" value="1"/>
</dbReference>
<dbReference type="EC" id="5.4.99.28" evidence="4"/>
<name>A0ABX0U5T8_9SPHN</name>
<dbReference type="InterPro" id="IPR006224">
    <property type="entry name" value="PsdUridine_synth_RluA-like_CS"/>
</dbReference>
<dbReference type="EMBL" id="JAASQP010000001">
    <property type="protein sequence ID" value="NIJ24137.1"/>
    <property type="molecule type" value="Genomic_DNA"/>
</dbReference>
<reference evidence="4 5" key="1">
    <citation type="submission" date="2020-03" db="EMBL/GenBank/DDBJ databases">
        <title>Genomic Encyclopedia of Type Strains, Phase IV (KMG-IV): sequencing the most valuable type-strain genomes for metagenomic binning, comparative biology and taxonomic classification.</title>
        <authorList>
            <person name="Goeker M."/>
        </authorList>
    </citation>
    <scope>NUCLEOTIDE SEQUENCE [LARGE SCALE GENOMIC DNA]</scope>
    <source>
        <strain evidence="4 5">DSM 22753</strain>
    </source>
</reference>
<dbReference type="Proteomes" id="UP000788153">
    <property type="component" value="Unassembled WGS sequence"/>
</dbReference>
<feature type="domain" description="Pseudouridine synthase RsuA/RluA-like" evidence="3">
    <location>
        <begin position="14"/>
        <end position="161"/>
    </location>
</feature>
<dbReference type="InterPro" id="IPR006145">
    <property type="entry name" value="PsdUridine_synth_RsuA/RluA"/>
</dbReference>
<evidence type="ECO:0000256" key="2">
    <source>
        <dbReference type="ARBA" id="ARBA00023235"/>
    </source>
</evidence>
<dbReference type="Gene3D" id="3.30.2350.10">
    <property type="entry name" value="Pseudouridine synthase"/>
    <property type="match status" value="1"/>
</dbReference>
<evidence type="ECO:0000313" key="4">
    <source>
        <dbReference type="EMBL" id="NIJ24137.1"/>
    </source>
</evidence>
<evidence type="ECO:0000259" key="3">
    <source>
        <dbReference type="Pfam" id="PF00849"/>
    </source>
</evidence>
<sequence>MLSDRVLFIDGEALVIDKPAGLPVDEPRDRSPSVTSMLGELTFGFKRIPLPVHRLDRDTSGCLLLARNPKAHKRFQQAFESGAVRKRYVAVLDGVPEATAGLIDLPLAKVSTREAGWRMVGDANGKAARSRWKLIAVHDGRAKVAFYPETGRTHQIRVHAAEGLGIPIVGDPVYGKGGAMMLLHAAELGVVRPGKDDITAQSDLPARFVAAGFGDG</sequence>
<dbReference type="RefSeq" id="WP_140046538.1">
    <property type="nucleotide sequence ID" value="NZ_BAAAEV010000001.1"/>
</dbReference>
<keyword evidence="5" id="KW-1185">Reference proteome</keyword>
<dbReference type="GO" id="GO:0160151">
    <property type="term" value="F:tRNA pseudouridine(32) synthase activity"/>
    <property type="evidence" value="ECO:0007669"/>
    <property type="project" value="UniProtKB-EC"/>
</dbReference>
<dbReference type="GO" id="GO:0160142">
    <property type="term" value="F:23S rRNA pseudouridine(746) synthase activity"/>
    <property type="evidence" value="ECO:0007669"/>
    <property type="project" value="UniProtKB-EC"/>
</dbReference>
<protein>
    <submittedName>
        <fullName evidence="4">tRNA pseudouridine32 synthase/23S rRNA pseudouridine746 synthase</fullName>
        <ecNumber evidence="4">5.4.99.28</ecNumber>
        <ecNumber evidence="4">5.4.99.29</ecNumber>
    </submittedName>
</protein>
<dbReference type="EC" id="5.4.99.29" evidence="4"/>
<dbReference type="InterPro" id="IPR050188">
    <property type="entry name" value="RluA_PseudoU_synthase"/>
</dbReference>
<dbReference type="PANTHER" id="PTHR21600:SF44">
    <property type="entry name" value="RIBOSOMAL LARGE SUBUNIT PSEUDOURIDINE SYNTHASE D"/>
    <property type="match status" value="1"/>
</dbReference>
<organism evidence="4 5">
    <name type="scientific">Sphingomonas japonica</name>
    <dbReference type="NCBI Taxonomy" id="511662"/>
    <lineage>
        <taxon>Bacteria</taxon>
        <taxon>Pseudomonadati</taxon>
        <taxon>Pseudomonadota</taxon>
        <taxon>Alphaproteobacteria</taxon>
        <taxon>Sphingomonadales</taxon>
        <taxon>Sphingomonadaceae</taxon>
        <taxon>Sphingomonas</taxon>
    </lineage>
</organism>
<accession>A0ABX0U5T8</accession>
<dbReference type="SUPFAM" id="SSF55120">
    <property type="entry name" value="Pseudouridine synthase"/>
    <property type="match status" value="1"/>
</dbReference>
<dbReference type="Pfam" id="PF00849">
    <property type="entry name" value="PseudoU_synth_2"/>
    <property type="match status" value="1"/>
</dbReference>
<comment type="caution">
    <text evidence="4">The sequence shown here is derived from an EMBL/GenBank/DDBJ whole genome shotgun (WGS) entry which is preliminary data.</text>
</comment>
<proteinExistence type="inferred from homology"/>